<name>A0A7T4R2Q3_9GAMM</name>
<feature type="domain" description="AB hydrolase-1" evidence="1">
    <location>
        <begin position="100"/>
        <end position="163"/>
    </location>
</feature>
<dbReference type="InterPro" id="IPR029058">
    <property type="entry name" value="AB_hydrolase_fold"/>
</dbReference>
<dbReference type="Proteomes" id="UP000596063">
    <property type="component" value="Chromosome"/>
</dbReference>
<dbReference type="AlphaFoldDB" id="A0A7T4R2Q3"/>
<organism evidence="2 3">
    <name type="scientific">Spongiibacter nanhainus</name>
    <dbReference type="NCBI Taxonomy" id="2794344"/>
    <lineage>
        <taxon>Bacteria</taxon>
        <taxon>Pseudomonadati</taxon>
        <taxon>Pseudomonadota</taxon>
        <taxon>Gammaproteobacteria</taxon>
        <taxon>Cellvibrionales</taxon>
        <taxon>Spongiibacteraceae</taxon>
        <taxon>Spongiibacter</taxon>
    </lineage>
</organism>
<evidence type="ECO:0000313" key="3">
    <source>
        <dbReference type="Proteomes" id="UP000596063"/>
    </source>
</evidence>
<dbReference type="Pfam" id="PF00561">
    <property type="entry name" value="Abhydrolase_1"/>
    <property type="match status" value="1"/>
</dbReference>
<keyword evidence="2" id="KW-0378">Hydrolase</keyword>
<proteinExistence type="predicted"/>
<reference evidence="2 3" key="1">
    <citation type="submission" date="2020-12" db="EMBL/GenBank/DDBJ databases">
        <authorList>
            <person name="Shan Y."/>
        </authorList>
    </citation>
    <scope>NUCLEOTIDE SEQUENCE [LARGE SCALE GENOMIC DNA]</scope>
    <source>
        <strain evidence="3">csc3.9</strain>
    </source>
</reference>
<dbReference type="InterPro" id="IPR000073">
    <property type="entry name" value="AB_hydrolase_1"/>
</dbReference>
<gene>
    <name evidence="2" type="ORF">I6N98_05855</name>
</gene>
<sequence length="248" mass="27511">MKNNNVITPSLRDTVTDVPRAALECLSLGWSLRGLNSLRDGDGHPVVVIPGFGGGDGSTYLMRRWLSRRGYNSLGWGLGRNFPRGSIRSIEEALSFRDDQVRRLAQQLDTVQAQYGEKPSLVGWSMGGLYACEIANQFPEQVQRVITLGTPHGDPRNTAAWRLMKAFYRSETSDDEQDVSGWLSQNRPTQRAVPIYVIFSHRDGLVHPSAAGLNHAAARHIRVDSSHVGFTANPRVYQRLAAILATKM</sequence>
<protein>
    <submittedName>
        <fullName evidence="2">Alpha/beta hydrolase</fullName>
    </submittedName>
</protein>
<dbReference type="RefSeq" id="WP_198570861.1">
    <property type="nucleotide sequence ID" value="NZ_CP066167.1"/>
</dbReference>
<dbReference type="EMBL" id="CP066167">
    <property type="protein sequence ID" value="QQD19376.1"/>
    <property type="molecule type" value="Genomic_DNA"/>
</dbReference>
<dbReference type="GO" id="GO:0016787">
    <property type="term" value="F:hydrolase activity"/>
    <property type="evidence" value="ECO:0007669"/>
    <property type="project" value="UniProtKB-KW"/>
</dbReference>
<dbReference type="KEGG" id="snan:I6N98_05855"/>
<dbReference type="SUPFAM" id="SSF53474">
    <property type="entry name" value="alpha/beta-Hydrolases"/>
    <property type="match status" value="1"/>
</dbReference>
<evidence type="ECO:0000313" key="2">
    <source>
        <dbReference type="EMBL" id="QQD19376.1"/>
    </source>
</evidence>
<dbReference type="Gene3D" id="3.40.50.1820">
    <property type="entry name" value="alpha/beta hydrolase"/>
    <property type="match status" value="1"/>
</dbReference>
<keyword evidence="3" id="KW-1185">Reference proteome</keyword>
<evidence type="ECO:0000259" key="1">
    <source>
        <dbReference type="Pfam" id="PF00561"/>
    </source>
</evidence>
<accession>A0A7T4R2Q3</accession>